<feature type="signal peptide" evidence="1">
    <location>
        <begin position="1"/>
        <end position="23"/>
    </location>
</feature>
<dbReference type="Pfam" id="PF01841">
    <property type="entry name" value="Transglut_core"/>
    <property type="match status" value="1"/>
</dbReference>
<dbReference type="Gene3D" id="3.10.620.30">
    <property type="match status" value="1"/>
</dbReference>
<dbReference type="EMBL" id="JAJEKE010000002">
    <property type="protein sequence ID" value="MCQ1528504.1"/>
    <property type="molecule type" value="Genomic_DNA"/>
</dbReference>
<dbReference type="Proteomes" id="UP001651880">
    <property type="component" value="Unassembled WGS sequence"/>
</dbReference>
<dbReference type="PANTHER" id="PTHR33490">
    <property type="entry name" value="BLR5614 PROTEIN-RELATED"/>
    <property type="match status" value="1"/>
</dbReference>
<evidence type="ECO:0000259" key="2">
    <source>
        <dbReference type="SMART" id="SM00460"/>
    </source>
</evidence>
<dbReference type="SUPFAM" id="SSF54001">
    <property type="entry name" value="Cysteine proteinases"/>
    <property type="match status" value="1"/>
</dbReference>
<organism evidence="3 4">
    <name type="scientific">Lutispora saccharofermentans</name>
    <dbReference type="NCBI Taxonomy" id="3024236"/>
    <lineage>
        <taxon>Bacteria</taxon>
        <taxon>Bacillati</taxon>
        <taxon>Bacillota</taxon>
        <taxon>Clostridia</taxon>
        <taxon>Lutisporales</taxon>
        <taxon>Lutisporaceae</taxon>
        <taxon>Lutispora</taxon>
    </lineage>
</organism>
<feature type="chain" id="PRO_5046270386" evidence="1">
    <location>
        <begin position="24"/>
        <end position="263"/>
    </location>
</feature>
<gene>
    <name evidence="3" type="ORF">LJD61_02935</name>
</gene>
<proteinExistence type="predicted"/>
<evidence type="ECO:0000313" key="4">
    <source>
        <dbReference type="Proteomes" id="UP001651880"/>
    </source>
</evidence>
<keyword evidence="1" id="KW-0732">Signal</keyword>
<name>A0ABT1NBU5_9FIRM</name>
<accession>A0ABT1NBU5</accession>
<dbReference type="InterPro" id="IPR002931">
    <property type="entry name" value="Transglutaminase-like"/>
</dbReference>
<dbReference type="SMART" id="SM00460">
    <property type="entry name" value="TGc"/>
    <property type="match status" value="1"/>
</dbReference>
<dbReference type="InterPro" id="IPR038765">
    <property type="entry name" value="Papain-like_cys_pep_sf"/>
</dbReference>
<keyword evidence="4" id="KW-1185">Reference proteome</keyword>
<sequence>MKNIRFIAMLIIGVMLWNPIAVDASSNIAIDTKKANEGVVRISYTGINKKTKVMVEKGSAKYYYDLQKEEDFFPLQLGQGSYTVSVLENTSGIQYKVMAKKSFKADITEENLVYLKSTQPILWSEDMAAIKLAGSLTQDESNDEKIVQALYEYMINNISYDYNKMDKLSTNYTPDIDTILKDGKGICYDYSVLFGAMLRSRGIPAKLIKGYKNDISVYHAWNEVYMNGSWKIIDTTYDAMKNKTGTSYSMFKAQSDYNKSKEY</sequence>
<feature type="domain" description="Transglutaminase-like" evidence="2">
    <location>
        <begin position="179"/>
        <end position="237"/>
    </location>
</feature>
<protein>
    <submittedName>
        <fullName evidence="3">Transglutaminase-like domain-containing protein</fullName>
    </submittedName>
</protein>
<evidence type="ECO:0000313" key="3">
    <source>
        <dbReference type="EMBL" id="MCQ1528504.1"/>
    </source>
</evidence>
<reference evidence="3 4" key="1">
    <citation type="submission" date="2021-10" db="EMBL/GenBank/DDBJ databases">
        <title>Lutispora strain m25 sp. nov., a thermophilic, non-spore-forming bacterium isolated from a lab-scale methanogenic bioreactor digesting anaerobic sludge.</title>
        <authorList>
            <person name="El Houari A."/>
            <person name="Mcdonald J."/>
        </authorList>
    </citation>
    <scope>NUCLEOTIDE SEQUENCE [LARGE SCALE GENOMIC DNA]</scope>
    <source>
        <strain evidence="4">m25</strain>
    </source>
</reference>
<comment type="caution">
    <text evidence="3">The sequence shown here is derived from an EMBL/GenBank/DDBJ whole genome shotgun (WGS) entry which is preliminary data.</text>
</comment>
<dbReference type="RefSeq" id="WP_255226026.1">
    <property type="nucleotide sequence ID" value="NZ_JAJEKE010000002.1"/>
</dbReference>
<evidence type="ECO:0000256" key="1">
    <source>
        <dbReference type="SAM" id="SignalP"/>
    </source>
</evidence>